<dbReference type="InterPro" id="IPR019734">
    <property type="entry name" value="TPR_rpt"/>
</dbReference>
<sequence>MPDHQKQQEFEQVVKLYNSWFPKQINSRSLLDRWDECQMYIHVASKLAKSFQEYSKDRPPIQTLPELGELLKNSVWYLYECGQLDDALELLEIAYETVPDKQSALYAHLCNSAAVIYYEQNDLKHCRDFNEKSLQIREAVLAPNDLDLVSSYHNLGGLASAQGRYDEALELLTKTEEIRIKAGPEAVVSLGLTHMMIGRVHFLRKQYSAALERYDMAEDIFTLSPGPMSQLMAHLIYAFGNLECAQGNLTAAKEFYETGHKRSHDLGPTHILTATFDYKLGVVEAHLQNYAKAMDRLQNALAVVERHNARGDIARILRRQAIVIRENPLSTPAQMKEADKLMEKAETIRAQLSDRVDEDPSLPEDLVYDDLVCGYFR</sequence>
<dbReference type="EMBL" id="CAJPDR010000047">
    <property type="protein sequence ID" value="CAF9911312.1"/>
    <property type="molecule type" value="Genomic_DNA"/>
</dbReference>
<dbReference type="Proteomes" id="UP000664203">
    <property type="component" value="Unassembled WGS sequence"/>
</dbReference>
<organism evidence="3 4">
    <name type="scientific">Alectoria fallacina</name>
    <dbReference type="NCBI Taxonomy" id="1903189"/>
    <lineage>
        <taxon>Eukaryota</taxon>
        <taxon>Fungi</taxon>
        <taxon>Dikarya</taxon>
        <taxon>Ascomycota</taxon>
        <taxon>Pezizomycotina</taxon>
        <taxon>Lecanoromycetes</taxon>
        <taxon>OSLEUM clade</taxon>
        <taxon>Lecanoromycetidae</taxon>
        <taxon>Lecanorales</taxon>
        <taxon>Lecanorineae</taxon>
        <taxon>Parmeliaceae</taxon>
        <taxon>Alectoria</taxon>
    </lineage>
</organism>
<name>A0A8H3EVZ8_9LECA</name>
<keyword evidence="1" id="KW-0677">Repeat</keyword>
<dbReference type="Gene3D" id="1.25.40.10">
    <property type="entry name" value="Tetratricopeptide repeat domain"/>
    <property type="match status" value="2"/>
</dbReference>
<keyword evidence="2" id="KW-0802">TPR repeat</keyword>
<dbReference type="PANTHER" id="PTHR45641">
    <property type="entry name" value="TETRATRICOPEPTIDE REPEAT PROTEIN (AFU_ORTHOLOGUE AFUA_6G03870)"/>
    <property type="match status" value="1"/>
</dbReference>
<evidence type="ECO:0000313" key="4">
    <source>
        <dbReference type="Proteomes" id="UP000664203"/>
    </source>
</evidence>
<reference evidence="3" key="1">
    <citation type="submission" date="2021-03" db="EMBL/GenBank/DDBJ databases">
        <authorList>
            <person name="Tagirdzhanova G."/>
        </authorList>
    </citation>
    <scope>NUCLEOTIDE SEQUENCE</scope>
</reference>
<dbReference type="PANTHER" id="PTHR45641:SF19">
    <property type="entry name" value="NEPHROCYSTIN-3"/>
    <property type="match status" value="1"/>
</dbReference>
<dbReference type="SUPFAM" id="SSF48452">
    <property type="entry name" value="TPR-like"/>
    <property type="match status" value="2"/>
</dbReference>
<accession>A0A8H3EVZ8</accession>
<dbReference type="OrthoDB" id="6161812at2759"/>
<evidence type="ECO:0000256" key="1">
    <source>
        <dbReference type="ARBA" id="ARBA00022737"/>
    </source>
</evidence>
<evidence type="ECO:0000256" key="2">
    <source>
        <dbReference type="ARBA" id="ARBA00022803"/>
    </source>
</evidence>
<dbReference type="Pfam" id="PF13424">
    <property type="entry name" value="TPR_12"/>
    <property type="match status" value="1"/>
</dbReference>
<evidence type="ECO:0000313" key="3">
    <source>
        <dbReference type="EMBL" id="CAF9911312.1"/>
    </source>
</evidence>
<dbReference type="InterPro" id="IPR011990">
    <property type="entry name" value="TPR-like_helical_dom_sf"/>
</dbReference>
<dbReference type="AlphaFoldDB" id="A0A8H3EVZ8"/>
<protein>
    <submittedName>
        <fullName evidence="3">Uncharacterized protein</fullName>
    </submittedName>
</protein>
<dbReference type="SMART" id="SM00028">
    <property type="entry name" value="TPR"/>
    <property type="match status" value="5"/>
</dbReference>
<proteinExistence type="predicted"/>
<keyword evidence="4" id="KW-1185">Reference proteome</keyword>
<comment type="caution">
    <text evidence="3">The sequence shown here is derived from an EMBL/GenBank/DDBJ whole genome shotgun (WGS) entry which is preliminary data.</text>
</comment>
<gene>
    <name evidence="3" type="ORF">ALECFALPRED_007228</name>
</gene>